<dbReference type="PANTHER" id="PTHR31286:SF180">
    <property type="entry name" value="OS10G0362600 PROTEIN"/>
    <property type="match status" value="1"/>
</dbReference>
<comment type="caution">
    <text evidence="2">The sequence shown here is derived from an EMBL/GenBank/DDBJ whole genome shotgun (WGS) entry which is preliminary data.</text>
</comment>
<dbReference type="OrthoDB" id="786868at2759"/>
<accession>A0A843WRK6</accession>
<dbReference type="InterPro" id="IPR040256">
    <property type="entry name" value="At4g02000-like"/>
</dbReference>
<proteinExistence type="predicted"/>
<evidence type="ECO:0000313" key="3">
    <source>
        <dbReference type="Proteomes" id="UP000652761"/>
    </source>
</evidence>
<sequence length="170" mass="19407">MELDSLKSVPIWVAFHGLPLHLWTKEFIAKIASVLGKPLYLDKLTADRKRLAYARACFMISSEMDLPDFAHYEELDGAIKRIQVSYQWRPKRCTICSSFGHIDGACKPLVKKMQQVYKPKPNQSIAMTKTQMSNSFAALETEEDEQDVSESQPKLGWESGSRGFHRSCYT</sequence>
<reference evidence="2" key="1">
    <citation type="submission" date="2017-07" db="EMBL/GenBank/DDBJ databases">
        <title>Taro Niue Genome Assembly and Annotation.</title>
        <authorList>
            <person name="Atibalentja N."/>
            <person name="Keating K."/>
            <person name="Fields C.J."/>
        </authorList>
    </citation>
    <scope>NUCLEOTIDE SEQUENCE</scope>
    <source>
        <strain evidence="2">Niue_2</strain>
        <tissue evidence="2">Leaf</tissue>
    </source>
</reference>
<organism evidence="2 3">
    <name type="scientific">Colocasia esculenta</name>
    <name type="common">Wild taro</name>
    <name type="synonym">Arum esculentum</name>
    <dbReference type="NCBI Taxonomy" id="4460"/>
    <lineage>
        <taxon>Eukaryota</taxon>
        <taxon>Viridiplantae</taxon>
        <taxon>Streptophyta</taxon>
        <taxon>Embryophyta</taxon>
        <taxon>Tracheophyta</taxon>
        <taxon>Spermatophyta</taxon>
        <taxon>Magnoliopsida</taxon>
        <taxon>Liliopsida</taxon>
        <taxon>Araceae</taxon>
        <taxon>Aroideae</taxon>
        <taxon>Colocasieae</taxon>
        <taxon>Colocasia</taxon>
    </lineage>
</organism>
<dbReference type="EMBL" id="NMUH01004649">
    <property type="protein sequence ID" value="MQM10346.1"/>
    <property type="molecule type" value="Genomic_DNA"/>
</dbReference>
<evidence type="ECO:0000256" key="1">
    <source>
        <dbReference type="SAM" id="MobiDB-lite"/>
    </source>
</evidence>
<dbReference type="AlphaFoldDB" id="A0A843WRK6"/>
<dbReference type="Proteomes" id="UP000652761">
    <property type="component" value="Unassembled WGS sequence"/>
</dbReference>
<protein>
    <recommendedName>
        <fullName evidence="4">DUF4283 domain-containing protein</fullName>
    </recommendedName>
</protein>
<gene>
    <name evidence="2" type="ORF">Taro_043239</name>
</gene>
<feature type="region of interest" description="Disordered" evidence="1">
    <location>
        <begin position="138"/>
        <end position="170"/>
    </location>
</feature>
<keyword evidence="3" id="KW-1185">Reference proteome</keyword>
<evidence type="ECO:0000313" key="2">
    <source>
        <dbReference type="EMBL" id="MQM10346.1"/>
    </source>
</evidence>
<dbReference type="PANTHER" id="PTHR31286">
    <property type="entry name" value="GLYCINE-RICH CELL WALL STRUCTURAL PROTEIN 1.8-LIKE"/>
    <property type="match status" value="1"/>
</dbReference>
<evidence type="ECO:0008006" key="4">
    <source>
        <dbReference type="Google" id="ProtNLM"/>
    </source>
</evidence>
<name>A0A843WRK6_COLES</name>